<evidence type="ECO:0000313" key="2">
    <source>
        <dbReference type="EMBL" id="MDO4841589.1"/>
    </source>
</evidence>
<organism evidence="2 3">
    <name type="scientific">Phoenicibacter congonensis</name>
    <dbReference type="NCBI Taxonomy" id="1944646"/>
    <lineage>
        <taxon>Bacteria</taxon>
        <taxon>Bacillati</taxon>
        <taxon>Actinomycetota</taxon>
        <taxon>Coriobacteriia</taxon>
        <taxon>Eggerthellales</taxon>
        <taxon>Eggerthellaceae</taxon>
        <taxon>Phoenicibacter</taxon>
    </lineage>
</organism>
<dbReference type="Proteomes" id="UP001168575">
    <property type="component" value="Unassembled WGS sequence"/>
</dbReference>
<keyword evidence="3" id="KW-1185">Reference proteome</keyword>
<protein>
    <submittedName>
        <fullName evidence="2">Uncharacterized protein</fullName>
    </submittedName>
</protein>
<reference evidence="2" key="1">
    <citation type="submission" date="2023-07" db="EMBL/GenBank/DDBJ databases">
        <title>Between Cages and Wild: Unraveling the Impact of Captivity on Animal Microbiomes and Antimicrobial Resistance.</title>
        <authorList>
            <person name="Schmartz G.P."/>
            <person name="Rehner J."/>
            <person name="Schuff M.J."/>
            <person name="Becker S.L."/>
            <person name="Kravczyk M."/>
            <person name="Gurevich A."/>
            <person name="Francke R."/>
            <person name="Mueller R."/>
            <person name="Keller V."/>
            <person name="Keller A."/>
        </authorList>
    </citation>
    <scope>NUCLEOTIDE SEQUENCE</scope>
    <source>
        <strain evidence="2">S12M_St_49</strain>
    </source>
</reference>
<dbReference type="AlphaFoldDB" id="A0AA43UB45"/>
<dbReference type="EMBL" id="JAUMVS010000030">
    <property type="protein sequence ID" value="MDO4841589.1"/>
    <property type="molecule type" value="Genomic_DNA"/>
</dbReference>
<keyword evidence="1" id="KW-1133">Transmembrane helix</keyword>
<evidence type="ECO:0000313" key="3">
    <source>
        <dbReference type="Proteomes" id="UP001168575"/>
    </source>
</evidence>
<keyword evidence="1" id="KW-0472">Membrane</keyword>
<feature type="transmembrane region" description="Helical" evidence="1">
    <location>
        <begin position="21"/>
        <end position="45"/>
    </location>
</feature>
<comment type="caution">
    <text evidence="2">The sequence shown here is derived from an EMBL/GenBank/DDBJ whole genome shotgun (WGS) entry which is preliminary data.</text>
</comment>
<evidence type="ECO:0000256" key="1">
    <source>
        <dbReference type="SAM" id="Phobius"/>
    </source>
</evidence>
<name>A0AA43UB45_9ACTN</name>
<proteinExistence type="predicted"/>
<keyword evidence="1" id="KW-0812">Transmembrane</keyword>
<sequence length="903" mass="99921">MRKTNSFEKLNKISKDNKGSVMITVLVAFLFVAVLASIILATVTVNFKMRSIDRRTKDEFYYAEKALNDLYNGIGQECSEIMGETYNDVLSKYKKSDDSTYMDEEEAYKSFKKAFITAFYKDIALNQADKFSAYVVKDTSKKGSSDKASRAIVKKYGTIKYYNNSSRSESYTISSESDVNIEKIGFIVIEGVKVQSNPDANENVGYISEINTDIVVEVPRVSFFTTNNRAYDYAILANDGIELESNAIVKANGNVYGGTLPFTEIADNVSSYKKAADYGGITLNDNSKFEINDAAYVVSGGDITLNGGEFSLNQNNTMLNNQIWFENIEVNKPSVIKVNGDLFAADDLQINSGADGATTVNIRGSYYGYNDGARQMTGEAGTKKLTTKKAIITSRNDYEKASADNDNISSRSSSIVINAKQANVDMSDLKTLLLCGNAFINHMSKDKIEPGSDIQNNRKAETPPKTDYLKLIINAGKISDASVPESVALKMTQDIILMPTEFLKDTNPRICEAGNADPFISDAVSIPSDWFGYSYIDSAKPYTYVKLDADNSAMIYAYCYLNFKDDESKTAYVKAVIDGADTGAQPTAYDIKTEMLDRMEAYKDKLTIKVGNASTRLYANGAVLNYEGNNLTVTDPSSYTDSNAFTSYSANLYKRYRMLDTYLDSMADVPLSATDTKNIHKQDLEDDADKLPAGRFFWLWGLQNAAGGAGAIKAADATKAQEELKEFGSNFVYIKSSSEVDLASELTGTNPHKAFVIVEGDAKVSSDLTIQGFLVCTGKLTIKDGKKLSVTYDSTLLNKRIEKELKKLIDNGGFHDETAPGSNTQMKNLLIYYLLNEGRSFYGGGGTYKLPAKVDELTNAKMKDHPDYREYKFIEGTTSNSSLDLNTDYINFVYFENWKKGQR</sequence>
<gene>
    <name evidence="2" type="ORF">Q3982_02805</name>
</gene>
<accession>A0AA43UB45</accession>